<dbReference type="EMBL" id="HG996474">
    <property type="protein sequence ID" value="CAG1835936.1"/>
    <property type="molecule type" value="Genomic_DNA"/>
</dbReference>
<organism evidence="1">
    <name type="scientific">Musa acuminata subsp. malaccensis</name>
    <name type="common">Wild banana</name>
    <name type="synonym">Musa malaccensis</name>
    <dbReference type="NCBI Taxonomy" id="214687"/>
    <lineage>
        <taxon>Eukaryota</taxon>
        <taxon>Viridiplantae</taxon>
        <taxon>Streptophyta</taxon>
        <taxon>Embryophyta</taxon>
        <taxon>Tracheophyta</taxon>
        <taxon>Spermatophyta</taxon>
        <taxon>Magnoliopsida</taxon>
        <taxon>Liliopsida</taxon>
        <taxon>Zingiberales</taxon>
        <taxon>Musaceae</taxon>
        <taxon>Musa</taxon>
    </lineage>
</organism>
<sequence length="47" mass="5563">MSLSITRNLKVPSKKSIQHIMIVEKMINDREQIFSRCIAYLMVRNIL</sequence>
<reference evidence="1" key="1">
    <citation type="submission" date="2021-03" db="EMBL/GenBank/DDBJ databases">
        <authorList>
            <consortium name="Genoscope - CEA"/>
            <person name="William W."/>
        </authorList>
    </citation>
    <scope>NUCLEOTIDE SEQUENCE</scope>
    <source>
        <strain evidence="1">Doubled-haploid Pahang</strain>
    </source>
</reference>
<protein>
    <submittedName>
        <fullName evidence="1">(wild Malaysian banana) hypothetical protein</fullName>
    </submittedName>
</protein>
<name>A0A8D6ZUX4_MUSAM</name>
<proteinExistence type="predicted"/>
<gene>
    <name evidence="1" type="ORF">GSMUA_239050.1</name>
</gene>
<dbReference type="AlphaFoldDB" id="A0A8D6ZUX4"/>
<evidence type="ECO:0000313" key="1">
    <source>
        <dbReference type="EMBL" id="CAG1835936.1"/>
    </source>
</evidence>
<accession>A0A8D6ZUX4</accession>